<dbReference type="EMBL" id="JANTQA010000038">
    <property type="protein sequence ID" value="KAJ3435682.1"/>
    <property type="molecule type" value="Genomic_DNA"/>
</dbReference>
<proteinExistence type="predicted"/>
<reference evidence="2" key="1">
    <citation type="submission" date="2022-08" db="EMBL/GenBank/DDBJ databases">
        <title>Novel sulphate-reducing endosymbionts in the free-living metamonad Anaeramoeba.</title>
        <authorList>
            <person name="Jerlstrom-Hultqvist J."/>
            <person name="Cepicka I."/>
            <person name="Gallot-Lavallee L."/>
            <person name="Salas-Leiva D."/>
            <person name="Curtis B.A."/>
            <person name="Zahonova K."/>
            <person name="Pipaliya S."/>
            <person name="Dacks J."/>
            <person name="Roger A.J."/>
        </authorList>
    </citation>
    <scope>NUCLEOTIDE SEQUENCE</scope>
    <source>
        <strain evidence="2">Busselton2</strain>
    </source>
</reference>
<evidence type="ECO:0000313" key="2">
    <source>
        <dbReference type="EMBL" id="KAJ3435682.1"/>
    </source>
</evidence>
<gene>
    <name evidence="2" type="ORF">M0812_19424</name>
</gene>
<dbReference type="Proteomes" id="UP001146793">
    <property type="component" value="Unassembled WGS sequence"/>
</dbReference>
<evidence type="ECO:0000313" key="3">
    <source>
        <dbReference type="Proteomes" id="UP001146793"/>
    </source>
</evidence>
<dbReference type="AlphaFoldDB" id="A0AAV7Z3X6"/>
<comment type="caution">
    <text evidence="2">The sequence shown here is derived from an EMBL/GenBank/DDBJ whole genome shotgun (WGS) entry which is preliminary data.</text>
</comment>
<name>A0AAV7Z3X6_9EUKA</name>
<protein>
    <submittedName>
        <fullName evidence="2">Uncharacterized protein</fullName>
    </submittedName>
</protein>
<organism evidence="2 3">
    <name type="scientific">Anaeramoeba flamelloides</name>
    <dbReference type="NCBI Taxonomy" id="1746091"/>
    <lineage>
        <taxon>Eukaryota</taxon>
        <taxon>Metamonada</taxon>
        <taxon>Anaeramoebidae</taxon>
        <taxon>Anaeramoeba</taxon>
    </lineage>
</organism>
<evidence type="ECO:0000256" key="1">
    <source>
        <dbReference type="SAM" id="Coils"/>
    </source>
</evidence>
<accession>A0AAV7Z3X6</accession>
<keyword evidence="1" id="KW-0175">Coiled coil</keyword>
<feature type="coiled-coil region" evidence="1">
    <location>
        <begin position="41"/>
        <end position="75"/>
    </location>
</feature>
<sequence length="102" mass="12161">MSDLYDPTPNFVNVETIEMYQNLGEFEHQIINYNCLGADIKTELREEIHEMKRVLRLTERQNEELDLVVKEKQIQEPKNGSNRKEYCFNITVFEPLDGDDFF</sequence>